<dbReference type="GO" id="GO:0030313">
    <property type="term" value="C:cell envelope"/>
    <property type="evidence" value="ECO:0007669"/>
    <property type="project" value="UniProtKB-SubCell"/>
</dbReference>
<evidence type="ECO:0000313" key="5">
    <source>
        <dbReference type="EMBL" id="MBB3140656.1"/>
    </source>
</evidence>
<evidence type="ECO:0000259" key="4">
    <source>
        <dbReference type="Pfam" id="PF09375"/>
    </source>
</evidence>
<dbReference type="InterPro" id="IPR038352">
    <property type="entry name" value="Imelysin_sf"/>
</dbReference>
<sequence length="345" mass="37272">MSHRSLLQRLGRLGLAALTLAGTPLFADDSADARARWHQSIGDRYALLAEAGEQLEASAHAYCDAPDAERRARLEEDWLDAYQAWQAVRFVDFGPIEQQSRAWQLQFWPDSKNLVGRKVQLWLNAEAPPSIETIADDSVAVQGFPALEYLLFDEHMATPGALAAPQACGLLQAVSGHLADTGAALARDWQAFGDHYRQTESYTAATVQAGLQTLESLEDKRLAEPLGLAGSPANGYRAEAWRSARSVRLIESSLAGLQDSFLPGLRPLLAEAGQTELADDFAAALDETRRRAADMAPGLAPSLDDPEAFSDLQGLYVKIGQLSWLGRQIAGTLGLVSGFNASDGD</sequence>
<reference evidence="5 6" key="1">
    <citation type="submission" date="2020-08" db="EMBL/GenBank/DDBJ databases">
        <title>Genomic Encyclopedia of Type Strains, Phase III (KMG-III): the genomes of soil and plant-associated and newly described type strains.</title>
        <authorList>
            <person name="Whitman W."/>
        </authorList>
    </citation>
    <scope>NUCLEOTIDE SEQUENCE [LARGE SCALE GENOMIC DNA]</scope>
    <source>
        <strain evidence="5 6">CECT 5995</strain>
    </source>
</reference>
<evidence type="ECO:0000256" key="3">
    <source>
        <dbReference type="SAM" id="SignalP"/>
    </source>
</evidence>
<accession>A0A7W5BX14</accession>
<dbReference type="EMBL" id="JACHXM010000005">
    <property type="protein sequence ID" value="MBB3140656.1"/>
    <property type="molecule type" value="Genomic_DNA"/>
</dbReference>
<dbReference type="RefSeq" id="WP_183387053.1">
    <property type="nucleotide sequence ID" value="NZ_JACHXM010000005.1"/>
</dbReference>
<comment type="caution">
    <text evidence="5">The sequence shown here is derived from an EMBL/GenBank/DDBJ whole genome shotgun (WGS) entry which is preliminary data.</text>
</comment>
<evidence type="ECO:0000313" key="6">
    <source>
        <dbReference type="Proteomes" id="UP000525987"/>
    </source>
</evidence>
<dbReference type="InterPro" id="IPR018976">
    <property type="entry name" value="Imelysin-like"/>
</dbReference>
<dbReference type="CDD" id="cd14659">
    <property type="entry name" value="Imelysin-like_IPPA"/>
    <property type="match status" value="1"/>
</dbReference>
<evidence type="ECO:0000256" key="1">
    <source>
        <dbReference type="ARBA" id="ARBA00004196"/>
    </source>
</evidence>
<feature type="signal peptide" evidence="3">
    <location>
        <begin position="1"/>
        <end position="27"/>
    </location>
</feature>
<proteinExistence type="predicted"/>
<gene>
    <name evidence="5" type="ORF">FHR96_001521</name>
</gene>
<organism evidence="5 6">
    <name type="scientific">Halomonas organivorans</name>
    <dbReference type="NCBI Taxonomy" id="257772"/>
    <lineage>
        <taxon>Bacteria</taxon>
        <taxon>Pseudomonadati</taxon>
        <taxon>Pseudomonadota</taxon>
        <taxon>Gammaproteobacteria</taxon>
        <taxon>Oceanospirillales</taxon>
        <taxon>Halomonadaceae</taxon>
        <taxon>Halomonas</taxon>
    </lineage>
</organism>
<protein>
    <recommendedName>
        <fullName evidence="4">Imelysin-like domain-containing protein</fullName>
    </recommendedName>
</protein>
<feature type="domain" description="Imelysin-like" evidence="4">
    <location>
        <begin position="43"/>
        <end position="319"/>
    </location>
</feature>
<feature type="chain" id="PRO_5031512591" description="Imelysin-like domain-containing protein" evidence="3">
    <location>
        <begin position="28"/>
        <end position="345"/>
    </location>
</feature>
<evidence type="ECO:0000256" key="2">
    <source>
        <dbReference type="ARBA" id="ARBA00022729"/>
    </source>
</evidence>
<name>A0A7W5BX14_9GAMM</name>
<dbReference type="Proteomes" id="UP000525987">
    <property type="component" value="Unassembled WGS sequence"/>
</dbReference>
<keyword evidence="2 3" id="KW-0732">Signal</keyword>
<dbReference type="Gene3D" id="1.20.1420.20">
    <property type="entry name" value="M75 peptidase, HXXE motif"/>
    <property type="match status" value="1"/>
</dbReference>
<dbReference type="AlphaFoldDB" id="A0A7W5BX14"/>
<dbReference type="Pfam" id="PF09375">
    <property type="entry name" value="Peptidase_M75"/>
    <property type="match status" value="1"/>
</dbReference>
<comment type="subcellular location">
    <subcellularLocation>
        <location evidence="1">Cell envelope</location>
    </subcellularLocation>
</comment>
<keyword evidence="6" id="KW-1185">Reference proteome</keyword>
<dbReference type="InterPro" id="IPR034984">
    <property type="entry name" value="Imelysin-like_IPPA"/>
</dbReference>